<protein>
    <submittedName>
        <fullName evidence="2">MBL fold metallo-hydrolase</fullName>
    </submittedName>
</protein>
<proteinExistence type="predicted"/>
<dbReference type="InterPro" id="IPR036866">
    <property type="entry name" value="RibonucZ/Hydroxyglut_hydro"/>
</dbReference>
<reference evidence="2" key="2">
    <citation type="submission" date="2021-09" db="EMBL/GenBank/DDBJ databases">
        <authorList>
            <person name="Gilroy R."/>
        </authorList>
    </citation>
    <scope>NUCLEOTIDE SEQUENCE</scope>
    <source>
        <strain evidence="2">CHK171-7178</strain>
    </source>
</reference>
<reference evidence="2" key="1">
    <citation type="journal article" date="2021" name="PeerJ">
        <title>Extensive microbial diversity within the chicken gut microbiome revealed by metagenomics and culture.</title>
        <authorList>
            <person name="Gilroy R."/>
            <person name="Ravi A."/>
            <person name="Getino M."/>
            <person name="Pursley I."/>
            <person name="Horton D.L."/>
            <person name="Alikhan N.F."/>
            <person name="Baker D."/>
            <person name="Gharbi K."/>
            <person name="Hall N."/>
            <person name="Watson M."/>
            <person name="Adriaenssens E.M."/>
            <person name="Foster-Nyarko E."/>
            <person name="Jarju S."/>
            <person name="Secka A."/>
            <person name="Antonio M."/>
            <person name="Oren A."/>
            <person name="Chaudhuri R.R."/>
            <person name="La Ragione R."/>
            <person name="Hildebrand F."/>
            <person name="Pallen M.J."/>
        </authorList>
    </citation>
    <scope>NUCLEOTIDE SEQUENCE</scope>
    <source>
        <strain evidence="2">CHK171-7178</strain>
    </source>
</reference>
<dbReference type="AlphaFoldDB" id="A0A921FXF9"/>
<organism evidence="2 3">
    <name type="scientific">Sporosarcina psychrophila</name>
    <name type="common">Bacillus psychrophilus</name>
    <dbReference type="NCBI Taxonomy" id="1476"/>
    <lineage>
        <taxon>Bacteria</taxon>
        <taxon>Bacillati</taxon>
        <taxon>Bacillota</taxon>
        <taxon>Bacilli</taxon>
        <taxon>Bacillales</taxon>
        <taxon>Caryophanaceae</taxon>
        <taxon>Sporosarcina</taxon>
    </lineage>
</organism>
<accession>A0A921FXF9</accession>
<evidence type="ECO:0000259" key="1">
    <source>
        <dbReference type="Pfam" id="PF00753"/>
    </source>
</evidence>
<dbReference type="InterPro" id="IPR050855">
    <property type="entry name" value="NDM-1-like"/>
</dbReference>
<dbReference type="EMBL" id="DYWT01000097">
    <property type="protein sequence ID" value="HJF31299.1"/>
    <property type="molecule type" value="Genomic_DNA"/>
</dbReference>
<dbReference type="PANTHER" id="PTHR42951:SF4">
    <property type="entry name" value="ACYL-COENZYME A THIOESTERASE MBLAC2"/>
    <property type="match status" value="1"/>
</dbReference>
<dbReference type="CDD" id="cd06262">
    <property type="entry name" value="metallo-hydrolase-like_MBL-fold"/>
    <property type="match status" value="1"/>
</dbReference>
<name>A0A921FXF9_SPOPS</name>
<feature type="domain" description="Metallo-beta-lactamase" evidence="1">
    <location>
        <begin position="16"/>
        <end position="143"/>
    </location>
</feature>
<evidence type="ECO:0000313" key="2">
    <source>
        <dbReference type="EMBL" id="HJF31299.1"/>
    </source>
</evidence>
<dbReference type="InterPro" id="IPR001279">
    <property type="entry name" value="Metallo-B-lactamas"/>
</dbReference>
<sequence length="143" mass="16146">MKQSNIIFFEQAFPSANMVLIKDQLPILIDTGFGSDVKRTERLIQEAGVSPTELQLIVNTHYHSDHVGGNFHFQNNYDVKVAAHKWEAGLINAGDFEACCAEWLDQPVEPYRVDRMLSDNDKIDTGNRVLEVFHTPGHTLGHI</sequence>
<comment type="caution">
    <text evidence="2">The sequence shown here is derived from an EMBL/GenBank/DDBJ whole genome shotgun (WGS) entry which is preliminary data.</text>
</comment>
<dbReference type="Proteomes" id="UP000698173">
    <property type="component" value="Unassembled WGS sequence"/>
</dbReference>
<dbReference type="SUPFAM" id="SSF56281">
    <property type="entry name" value="Metallo-hydrolase/oxidoreductase"/>
    <property type="match status" value="1"/>
</dbReference>
<gene>
    <name evidence="2" type="ORF">K8V56_05900</name>
</gene>
<evidence type="ECO:0000313" key="3">
    <source>
        <dbReference type="Proteomes" id="UP000698173"/>
    </source>
</evidence>
<dbReference type="Gene3D" id="3.60.15.10">
    <property type="entry name" value="Ribonuclease Z/Hydroxyacylglutathione hydrolase-like"/>
    <property type="match status" value="1"/>
</dbReference>
<dbReference type="PANTHER" id="PTHR42951">
    <property type="entry name" value="METALLO-BETA-LACTAMASE DOMAIN-CONTAINING"/>
    <property type="match status" value="1"/>
</dbReference>
<dbReference type="Pfam" id="PF00753">
    <property type="entry name" value="Lactamase_B"/>
    <property type="match status" value="1"/>
</dbReference>